<dbReference type="InterPro" id="IPR027417">
    <property type="entry name" value="P-loop_NTPase"/>
</dbReference>
<evidence type="ECO:0000313" key="2">
    <source>
        <dbReference type="Proteomes" id="UP000193900"/>
    </source>
</evidence>
<evidence type="ECO:0008006" key="3">
    <source>
        <dbReference type="Google" id="ProtNLM"/>
    </source>
</evidence>
<dbReference type="RefSeq" id="WP_085878264.1">
    <property type="nucleotide sequence ID" value="NZ_FWFZ01000005.1"/>
</dbReference>
<reference evidence="1 2" key="1">
    <citation type="submission" date="2017-03" db="EMBL/GenBank/DDBJ databases">
        <authorList>
            <person name="Afonso C.L."/>
            <person name="Miller P.J."/>
            <person name="Scott M.A."/>
            <person name="Spackman E."/>
            <person name="Goraichik I."/>
            <person name="Dimitrov K.M."/>
            <person name="Suarez D.L."/>
            <person name="Swayne D.E."/>
        </authorList>
    </citation>
    <scope>NUCLEOTIDE SEQUENCE [LARGE SCALE GENOMIC DNA]</scope>
    <source>
        <strain evidence="1 2">CECT 7023</strain>
    </source>
</reference>
<dbReference type="Gene3D" id="3.40.50.300">
    <property type="entry name" value="P-loop containing nucleotide triphosphate hydrolases"/>
    <property type="match status" value="1"/>
</dbReference>
<protein>
    <recommendedName>
        <fullName evidence="3">Sulfotransferase family protein</fullName>
    </recommendedName>
</protein>
<gene>
    <name evidence="1" type="ORF">ROA7023_01379</name>
</gene>
<dbReference type="SUPFAM" id="SSF52540">
    <property type="entry name" value="P-loop containing nucleoside triphosphate hydrolases"/>
    <property type="match status" value="1"/>
</dbReference>
<dbReference type="OrthoDB" id="7705857at2"/>
<evidence type="ECO:0000313" key="1">
    <source>
        <dbReference type="EMBL" id="SLN37153.1"/>
    </source>
</evidence>
<dbReference type="Proteomes" id="UP000193900">
    <property type="component" value="Unassembled WGS sequence"/>
</dbReference>
<keyword evidence="2" id="KW-1185">Reference proteome</keyword>
<dbReference type="AlphaFoldDB" id="A0A1Y5SBS3"/>
<proteinExistence type="predicted"/>
<dbReference type="EMBL" id="FWFZ01000005">
    <property type="protein sequence ID" value="SLN37153.1"/>
    <property type="molecule type" value="Genomic_DNA"/>
</dbReference>
<sequence>MPRGRESHDGRGMKVIVHAGFHKTGTTSLQQGLRANDKLLAPHAALYYGARLQPVLHRGRHFGFLPGPKRLAGFRRDLRVLLDKMPDAERIVLTREAFSGAMVGETRADGVRITSYGDTAVILARALAEGIAARFPGSEIVFLYTTRDTEGYIASAWKHLLRLRRMTEDYQAFAATVSPHLDLDQEVARLTAALAPHRVVVRSLSEIAASPEGPASAVFDLLDLPRDLRNRITPAPAARRSQSDTLSAWLLEANRTIADDAELHRAKVAALAEAGLGMD</sequence>
<organism evidence="1 2">
    <name type="scientific">Roseisalinus antarcticus</name>
    <dbReference type="NCBI Taxonomy" id="254357"/>
    <lineage>
        <taxon>Bacteria</taxon>
        <taxon>Pseudomonadati</taxon>
        <taxon>Pseudomonadota</taxon>
        <taxon>Alphaproteobacteria</taxon>
        <taxon>Rhodobacterales</taxon>
        <taxon>Roseobacteraceae</taxon>
        <taxon>Roseisalinus</taxon>
    </lineage>
</organism>
<accession>A0A1Y5SBS3</accession>
<name>A0A1Y5SBS3_9RHOB</name>